<sequence length="213" mass="23404">MRIKIIKNGPYQVSGGVPLKEMKIGSNAQGDSTHWIEGKTIETKETYHLCRCGKSSNKPFCDGSHSCGFDGTETADHRSYNESVKCYKGDGMDLLDEEDLCAVARFCDVAGGIWALIQDADNEELAVREACDCPSGRLTVVKEGKSIEPDFPAEIAVIEDEPAGKMGPLWVRGGIEIECEDGSVYEKRNRVTLCRCGKSLNKPFCDASHMEEE</sequence>
<dbReference type="SMART" id="SM00704">
    <property type="entry name" value="ZnF_CDGSH"/>
    <property type="match status" value="2"/>
</dbReference>
<dbReference type="OrthoDB" id="9793389at2"/>
<dbReference type="Pfam" id="PF06902">
    <property type="entry name" value="Fer4_19"/>
    <property type="match status" value="1"/>
</dbReference>
<feature type="domain" description="Iron-binding zinc finger CDGSH type" evidence="5">
    <location>
        <begin position="172"/>
        <end position="213"/>
    </location>
</feature>
<keyword evidence="1" id="KW-0001">2Fe-2S</keyword>
<dbReference type="PANTHER" id="PTHR46491:SF3">
    <property type="entry name" value="CDGSH IRON-SULFUR DOMAIN-CONTAINING PROTEIN 3, MITOCHONDRIAL"/>
    <property type="match status" value="1"/>
</dbReference>
<dbReference type="GO" id="GO:0046872">
    <property type="term" value="F:metal ion binding"/>
    <property type="evidence" value="ECO:0007669"/>
    <property type="project" value="UniProtKB-KW"/>
</dbReference>
<evidence type="ECO:0000313" key="7">
    <source>
        <dbReference type="Proteomes" id="UP000034076"/>
    </source>
</evidence>
<keyword evidence="2" id="KW-0479">Metal-binding</keyword>
<comment type="caution">
    <text evidence="6">The sequence shown here is derived from an EMBL/GenBank/DDBJ whole genome shotgun (WGS) entry which is preliminary data.</text>
</comment>
<dbReference type="Proteomes" id="UP000034076">
    <property type="component" value="Unassembled WGS sequence"/>
</dbReference>
<protein>
    <recommendedName>
        <fullName evidence="5">Iron-binding zinc finger CDGSH type domain-containing protein</fullName>
    </recommendedName>
</protein>
<reference evidence="6 7" key="1">
    <citation type="submission" date="2015-04" db="EMBL/GenBank/DDBJ databases">
        <title>Draft genome sequence of bacteremic isolate Catabacter hongkongensis type strain HKU16T.</title>
        <authorList>
            <person name="Lau S.K."/>
            <person name="Teng J.L."/>
            <person name="Huang Y."/>
            <person name="Curreem S.O."/>
            <person name="Tsui S.K."/>
            <person name="Woo P.C."/>
        </authorList>
    </citation>
    <scope>NUCLEOTIDE SEQUENCE [LARGE SCALE GENOMIC DNA]</scope>
    <source>
        <strain evidence="6 7">HKU16</strain>
    </source>
</reference>
<evidence type="ECO:0000256" key="1">
    <source>
        <dbReference type="ARBA" id="ARBA00022714"/>
    </source>
</evidence>
<name>A0A0M2NG76_9FIRM</name>
<dbReference type="InterPro" id="IPR042216">
    <property type="entry name" value="MitoNEET_CISD"/>
</dbReference>
<evidence type="ECO:0000256" key="3">
    <source>
        <dbReference type="ARBA" id="ARBA00023004"/>
    </source>
</evidence>
<dbReference type="InterPro" id="IPR010693">
    <property type="entry name" value="Divergent_4Fe-4S_mono-cluster"/>
</dbReference>
<keyword evidence="4" id="KW-0411">Iron-sulfur</keyword>
<evidence type="ECO:0000313" key="6">
    <source>
        <dbReference type="EMBL" id="KKI51163.1"/>
    </source>
</evidence>
<dbReference type="STRING" id="270498.CHK_1550"/>
<dbReference type="PATRIC" id="fig|270498.16.peg.990"/>
<keyword evidence="3" id="KW-0408">Iron</keyword>
<accession>A0A0M2NG76</accession>
<organism evidence="6 7">
    <name type="scientific">Christensenella hongkongensis</name>
    <dbReference type="NCBI Taxonomy" id="270498"/>
    <lineage>
        <taxon>Bacteria</taxon>
        <taxon>Bacillati</taxon>
        <taxon>Bacillota</taxon>
        <taxon>Clostridia</taxon>
        <taxon>Christensenellales</taxon>
        <taxon>Christensenellaceae</taxon>
        <taxon>Christensenella</taxon>
    </lineage>
</organism>
<dbReference type="GO" id="GO:0005737">
    <property type="term" value="C:cytoplasm"/>
    <property type="evidence" value="ECO:0007669"/>
    <property type="project" value="UniProtKB-ARBA"/>
</dbReference>
<feature type="domain" description="Iron-binding zinc finger CDGSH type" evidence="5">
    <location>
        <begin position="34"/>
        <end position="70"/>
    </location>
</feature>
<dbReference type="RefSeq" id="WP_046443404.1">
    <property type="nucleotide sequence ID" value="NZ_LAYJ01000088.1"/>
</dbReference>
<gene>
    <name evidence="6" type="ORF">CHK_1550</name>
</gene>
<dbReference type="InterPro" id="IPR018967">
    <property type="entry name" value="FeS-contain_CDGSH-typ"/>
</dbReference>
<dbReference type="AlphaFoldDB" id="A0A0M2NG76"/>
<dbReference type="EMBL" id="LAYJ01000088">
    <property type="protein sequence ID" value="KKI51163.1"/>
    <property type="molecule type" value="Genomic_DNA"/>
</dbReference>
<proteinExistence type="predicted"/>
<dbReference type="InterPro" id="IPR052950">
    <property type="entry name" value="CISD"/>
</dbReference>
<evidence type="ECO:0000256" key="4">
    <source>
        <dbReference type="ARBA" id="ARBA00023014"/>
    </source>
</evidence>
<dbReference type="PIRSF" id="PIRSF009180">
    <property type="entry name" value="UCP009180"/>
    <property type="match status" value="1"/>
</dbReference>
<dbReference type="Gene3D" id="3.40.5.90">
    <property type="entry name" value="CDGSH iron-sulfur domain, mitoNEET-type"/>
    <property type="match status" value="2"/>
</dbReference>
<dbReference type="InterPro" id="IPR016548">
    <property type="entry name" value="UCP009180"/>
</dbReference>
<keyword evidence="7" id="KW-1185">Reference proteome</keyword>
<evidence type="ECO:0000256" key="2">
    <source>
        <dbReference type="ARBA" id="ARBA00022723"/>
    </source>
</evidence>
<dbReference type="Pfam" id="PF09360">
    <property type="entry name" value="zf-CDGSH"/>
    <property type="match status" value="2"/>
</dbReference>
<evidence type="ECO:0000259" key="5">
    <source>
        <dbReference type="SMART" id="SM00704"/>
    </source>
</evidence>
<dbReference type="PANTHER" id="PTHR46491">
    <property type="entry name" value="CDGSH IRON SULFUR DOMAIN PROTEIN HOMOLOG"/>
    <property type="match status" value="1"/>
</dbReference>
<dbReference type="GO" id="GO:0051537">
    <property type="term" value="F:2 iron, 2 sulfur cluster binding"/>
    <property type="evidence" value="ECO:0007669"/>
    <property type="project" value="UniProtKB-KW"/>
</dbReference>